<gene>
    <name evidence="1" type="ORF">HII31_05904</name>
</gene>
<comment type="caution">
    <text evidence="1">The sequence shown here is derived from an EMBL/GenBank/DDBJ whole genome shotgun (WGS) entry which is preliminary data.</text>
</comment>
<evidence type="ECO:0000313" key="1">
    <source>
        <dbReference type="EMBL" id="KAF7192763.1"/>
    </source>
</evidence>
<accession>A0A8H6VHN2</accession>
<dbReference type="InterPro" id="IPR038883">
    <property type="entry name" value="AN11006-like"/>
</dbReference>
<reference evidence="1" key="1">
    <citation type="submission" date="2020-04" db="EMBL/GenBank/DDBJ databases">
        <title>Draft genome resource of the tomato pathogen Pseudocercospora fuligena.</title>
        <authorList>
            <person name="Zaccaron A."/>
        </authorList>
    </citation>
    <scope>NUCLEOTIDE SEQUENCE</scope>
    <source>
        <strain evidence="1">PF001</strain>
    </source>
</reference>
<sequence>MSSKQTRPSRGRKSAGTAATTYRRDYDVAGLRDLVQQRTGLTPAKGKSKKFYIGILVQDDAMKAANAAAGDKTFPFLDLPAELRNDIYHQLLVAEPNPVTGRTAGHPEILRTCKQIHEEATGILYNKHTLKLEFRAGRKGGLKRDVRTTCSQTVMTFHSSRASKLSDFLDWPMHLFRIRSLDIDLELGTTQEVVLMATNHALFGLGDRLAHHGAIKQLDVFCHICP</sequence>
<dbReference type="OrthoDB" id="3636244at2759"/>
<protein>
    <submittedName>
        <fullName evidence="1">Uncharacterized protein</fullName>
    </submittedName>
</protein>
<organism evidence="1 2">
    <name type="scientific">Pseudocercospora fuligena</name>
    <dbReference type="NCBI Taxonomy" id="685502"/>
    <lineage>
        <taxon>Eukaryota</taxon>
        <taxon>Fungi</taxon>
        <taxon>Dikarya</taxon>
        <taxon>Ascomycota</taxon>
        <taxon>Pezizomycotina</taxon>
        <taxon>Dothideomycetes</taxon>
        <taxon>Dothideomycetidae</taxon>
        <taxon>Mycosphaerellales</taxon>
        <taxon>Mycosphaerellaceae</taxon>
        <taxon>Pseudocercospora</taxon>
    </lineage>
</organism>
<dbReference type="Proteomes" id="UP000660729">
    <property type="component" value="Unassembled WGS sequence"/>
</dbReference>
<name>A0A8H6VHN2_9PEZI</name>
<evidence type="ECO:0000313" key="2">
    <source>
        <dbReference type="Proteomes" id="UP000660729"/>
    </source>
</evidence>
<dbReference type="EMBL" id="JABCIY010000109">
    <property type="protein sequence ID" value="KAF7192763.1"/>
    <property type="molecule type" value="Genomic_DNA"/>
</dbReference>
<proteinExistence type="predicted"/>
<feature type="non-terminal residue" evidence="1">
    <location>
        <position position="226"/>
    </location>
</feature>
<dbReference type="PANTHER" id="PTHR42085:SF2">
    <property type="entry name" value="F-BOX DOMAIN-CONTAINING PROTEIN"/>
    <property type="match status" value="1"/>
</dbReference>
<keyword evidence="2" id="KW-1185">Reference proteome</keyword>
<dbReference type="AlphaFoldDB" id="A0A8H6VHN2"/>
<dbReference type="PANTHER" id="PTHR42085">
    <property type="entry name" value="F-BOX DOMAIN-CONTAINING PROTEIN"/>
    <property type="match status" value="1"/>
</dbReference>